<comment type="caution">
    <text evidence="1">The sequence shown here is derived from an EMBL/GenBank/DDBJ whole genome shotgun (WGS) entry which is preliminary data.</text>
</comment>
<evidence type="ECO:0000313" key="2">
    <source>
        <dbReference type="Proteomes" id="UP000248329"/>
    </source>
</evidence>
<evidence type="ECO:0000313" key="1">
    <source>
        <dbReference type="EMBL" id="PXF59783.1"/>
    </source>
</evidence>
<sequence length="101" mass="11683">MTRLTRIDLRLPDELVKKTDILAKLEYKNRTNVIKSALSEYLGRVETTMQLKEKAVESYLDDKLTYNELVVIIGRQNAESTKVSKRLLERSDRIAEDIARG</sequence>
<accession>A0AC61L1C8</accession>
<reference evidence="1" key="1">
    <citation type="submission" date="2018-01" db="EMBL/GenBank/DDBJ databases">
        <authorList>
            <person name="Krukenberg V."/>
        </authorList>
    </citation>
    <scope>NUCLEOTIDE SEQUENCE</scope>
    <source>
        <strain evidence="1">E20ANME2</strain>
    </source>
</reference>
<dbReference type="Proteomes" id="UP000248329">
    <property type="component" value="Unassembled WGS sequence"/>
</dbReference>
<gene>
    <name evidence="1" type="ORF">C4B59_10800</name>
</gene>
<organism evidence="1 2">
    <name type="scientific">Candidatus Methanogaster sp</name>
    <dbReference type="NCBI Taxonomy" id="3386292"/>
    <lineage>
        <taxon>Archaea</taxon>
        <taxon>Methanobacteriati</taxon>
        <taxon>Methanobacteriota</taxon>
        <taxon>Stenosarchaea group</taxon>
        <taxon>Methanomicrobia</taxon>
        <taxon>Methanosarcinales</taxon>
        <taxon>ANME-2 cluster</taxon>
        <taxon>Candidatus Methanogasteraceae</taxon>
        <taxon>Candidatus Methanogaster</taxon>
    </lineage>
</organism>
<proteinExistence type="predicted"/>
<name>A0AC61L1C8_9EURY</name>
<dbReference type="EMBL" id="PQXF01000022">
    <property type="protein sequence ID" value="PXF59783.1"/>
    <property type="molecule type" value="Genomic_DNA"/>
</dbReference>
<protein>
    <submittedName>
        <fullName evidence="1">CopG family transcriptional regulator</fullName>
    </submittedName>
</protein>